<evidence type="ECO:0008006" key="3">
    <source>
        <dbReference type="Google" id="ProtNLM"/>
    </source>
</evidence>
<dbReference type="Gene3D" id="2.20.28.30">
    <property type="entry name" value="RNA polymerase ii, chain L"/>
    <property type="match status" value="1"/>
</dbReference>
<dbReference type="RefSeq" id="WP_276304888.1">
    <property type="nucleotide sequence ID" value="NZ_CP119992.1"/>
</dbReference>
<dbReference type="Proteomes" id="UP001596547">
    <property type="component" value="Unassembled WGS sequence"/>
</dbReference>
<evidence type="ECO:0000313" key="1">
    <source>
        <dbReference type="EMBL" id="MFC7315488.1"/>
    </source>
</evidence>
<evidence type="ECO:0000313" key="2">
    <source>
        <dbReference type="Proteomes" id="UP001596547"/>
    </source>
</evidence>
<reference evidence="1 2" key="1">
    <citation type="journal article" date="2019" name="Int. J. Syst. Evol. Microbiol.">
        <title>The Global Catalogue of Microorganisms (GCM) 10K type strain sequencing project: providing services to taxonomists for standard genome sequencing and annotation.</title>
        <authorList>
            <consortium name="The Broad Institute Genomics Platform"/>
            <consortium name="The Broad Institute Genome Sequencing Center for Infectious Disease"/>
            <person name="Wu L."/>
            <person name="Ma J."/>
        </authorList>
    </citation>
    <scope>NUCLEOTIDE SEQUENCE [LARGE SCALE GENOMIC DNA]</scope>
    <source>
        <strain evidence="1 2">PSR21</strain>
    </source>
</reference>
<name>A0ABD6A5K2_9EURY</name>
<proteinExistence type="predicted"/>
<accession>A0ABD6A5K2</accession>
<sequence length="49" mass="5271">MKLLRRVFGGGEDSPTKYQCSACPETFEAPADAEALRCPVCGDRNVAPL</sequence>
<dbReference type="GeneID" id="79314455"/>
<comment type="caution">
    <text evidence="1">The sequence shown here is derived from an EMBL/GenBank/DDBJ whole genome shotgun (WGS) entry which is preliminary data.</text>
</comment>
<organism evidence="1 2">
    <name type="scientific">Halomarina halobia</name>
    <dbReference type="NCBI Taxonomy" id="3033386"/>
    <lineage>
        <taxon>Archaea</taxon>
        <taxon>Methanobacteriati</taxon>
        <taxon>Methanobacteriota</taxon>
        <taxon>Stenosarchaea group</taxon>
        <taxon>Halobacteria</taxon>
        <taxon>Halobacteriales</taxon>
        <taxon>Natronomonadaceae</taxon>
        <taxon>Halomarina</taxon>
    </lineage>
</organism>
<dbReference type="EMBL" id="JBHTBF010000001">
    <property type="protein sequence ID" value="MFC7315488.1"/>
    <property type="molecule type" value="Genomic_DNA"/>
</dbReference>
<protein>
    <recommendedName>
        <fullName evidence="3">Rubredoxin</fullName>
    </recommendedName>
</protein>
<gene>
    <name evidence="1" type="ORF">ACFQPE_01585</name>
</gene>
<dbReference type="InterPro" id="IPR029040">
    <property type="entry name" value="RPABC4/Spt4"/>
</dbReference>
<dbReference type="SUPFAM" id="SSF63393">
    <property type="entry name" value="RNA polymerase subunits"/>
    <property type="match status" value="1"/>
</dbReference>
<keyword evidence="2" id="KW-1185">Reference proteome</keyword>
<dbReference type="AlphaFoldDB" id="A0ABD6A5K2"/>